<evidence type="ECO:0000313" key="3">
    <source>
        <dbReference type="Proteomes" id="UP000524387"/>
    </source>
</evidence>
<protein>
    <recommendedName>
        <fullName evidence="1">P68 RBP/TagC-like beta-propeller domain-containing protein</fullName>
    </recommendedName>
</protein>
<name>A0A6Z2PFW6_LISMN</name>
<evidence type="ECO:0000313" key="2">
    <source>
        <dbReference type="EMBL" id="EAG9353958.1"/>
    </source>
</evidence>
<comment type="caution">
    <text evidence="2">The sequence shown here is derived from an EMBL/GenBank/DDBJ whole genome shotgun (WGS) entry which is preliminary data.</text>
</comment>
<evidence type="ECO:0000259" key="1">
    <source>
        <dbReference type="Pfam" id="PF21311"/>
    </source>
</evidence>
<dbReference type="Proteomes" id="UP000524387">
    <property type="component" value="Unassembled WGS sequence"/>
</dbReference>
<feature type="domain" description="P68 RBP/TagC-like beta-propeller" evidence="1">
    <location>
        <begin position="48"/>
        <end position="268"/>
    </location>
</feature>
<dbReference type="AlphaFoldDB" id="A0A6Z2PFW6"/>
<sequence>MTEIVKEFDIKKAQDNLAVQVNCWAPFQFVMISDLYIYGVEQPALTYPDNATIYQIDNNGEVRGKMLLKGGTHNSAYGVKTIDGKDYIYAPIHTASGNKVAHKFEFVKDTTITEYSSNVTKLGDFGVKKSFNVNIVNDDVFVFTLLEDNTATVMKFTLSEFEQGATDSAIKFDIGDKGYGYLQGFAGFGDKVYIAVGPGGTPSKPGSQCYLYTHSLTDGSLYDKQWISWGTDDELGEPFNQSHEPEGMAFFVSKTGEPVLVQTVFTGGYGPGGGAVQRRNKLYTITNLNNSEDFAGRFNRKRPASAMIYEDSLKGNNGNVAYMTRDISNYEYIVVTWMHGDGVRRNQSFRVKNLLEYSRIDLSNVVLQSDGFATVYYFIVDITGSQMRVLYSRARRMKPTGWDALADPYANSVVLSVEGYGLR</sequence>
<proteinExistence type="predicted"/>
<gene>
    <name evidence="2" type="ORF">CW895_09070</name>
</gene>
<organism evidence="2 3">
    <name type="scientific">Listeria monocytogenes</name>
    <dbReference type="NCBI Taxonomy" id="1639"/>
    <lineage>
        <taxon>Bacteria</taxon>
        <taxon>Bacillati</taxon>
        <taxon>Bacillota</taxon>
        <taxon>Bacilli</taxon>
        <taxon>Bacillales</taxon>
        <taxon>Listeriaceae</taxon>
        <taxon>Listeria</taxon>
    </lineage>
</organism>
<accession>A0A6Z2PFW6</accession>
<reference evidence="2 3" key="1">
    <citation type="submission" date="2019-04" db="EMBL/GenBank/DDBJ databases">
        <authorList>
            <consortium name="GenomeTrakr network: Whole genome sequencing for foodborne pathogen traceback"/>
        </authorList>
    </citation>
    <scope>NUCLEOTIDE SEQUENCE [LARGE SCALE GENOMIC DNA]</scope>
    <source>
        <strain evidence="2 3">CFSAN072502</strain>
    </source>
</reference>
<dbReference type="EMBL" id="AABEKN010000003">
    <property type="protein sequence ID" value="EAG9353958.1"/>
    <property type="molecule type" value="Genomic_DNA"/>
</dbReference>
<dbReference type="RefSeq" id="WP_070034787.1">
    <property type="nucleotide sequence ID" value="NZ_CP090057.1"/>
</dbReference>
<dbReference type="InterPro" id="IPR048799">
    <property type="entry name" value="P68_RBP_TagC-like_beta-prop"/>
</dbReference>
<dbReference type="Pfam" id="PF21311">
    <property type="entry name" value="Phage_RBD_prop"/>
    <property type="match status" value="1"/>
</dbReference>